<keyword evidence="6 7" id="KW-0687">Ribonucleoprotein</keyword>
<comment type="function">
    <text evidence="7">Involved in nucleolar processing of pre-18S ribosomal RNA.</text>
</comment>
<evidence type="ECO:0000313" key="9">
    <source>
        <dbReference type="EMBL" id="CAI2375501.1"/>
    </source>
</evidence>
<dbReference type="PANTHER" id="PTHR13457">
    <property type="entry name" value="BAP28"/>
    <property type="match status" value="1"/>
</dbReference>
<comment type="similarity">
    <text evidence="2 7">Belongs to the HEATR1/UTP10 family.</text>
</comment>
<comment type="subcellular location">
    <subcellularLocation>
        <location evidence="1 7">Nucleus</location>
        <location evidence="1 7">Nucleolus</location>
    </subcellularLocation>
</comment>
<dbReference type="SUPFAM" id="SSF48371">
    <property type="entry name" value="ARM repeat"/>
    <property type="match status" value="1"/>
</dbReference>
<comment type="caution">
    <text evidence="9">The sequence shown here is derived from an EMBL/GenBank/DDBJ whole genome shotgun (WGS) entry which is preliminary data.</text>
</comment>
<dbReference type="PANTHER" id="PTHR13457:SF1">
    <property type="entry name" value="HEAT REPEAT-CONTAINING PROTEIN 1"/>
    <property type="match status" value="1"/>
</dbReference>
<dbReference type="InterPro" id="IPR012954">
    <property type="entry name" value="BP28_C_dom"/>
</dbReference>
<evidence type="ECO:0000256" key="1">
    <source>
        <dbReference type="ARBA" id="ARBA00004604"/>
    </source>
</evidence>
<keyword evidence="10" id="KW-1185">Reference proteome</keyword>
<dbReference type="GO" id="GO:0034455">
    <property type="term" value="C:t-UTP complex"/>
    <property type="evidence" value="ECO:0007669"/>
    <property type="project" value="TreeGrafter"/>
</dbReference>
<dbReference type="GO" id="GO:0032040">
    <property type="term" value="C:small-subunit processome"/>
    <property type="evidence" value="ECO:0007669"/>
    <property type="project" value="TreeGrafter"/>
</dbReference>
<evidence type="ECO:0000256" key="2">
    <source>
        <dbReference type="ARBA" id="ARBA00010559"/>
    </source>
</evidence>
<feature type="domain" description="BP28 C-terminal" evidence="8">
    <location>
        <begin position="2010"/>
        <end position="2181"/>
    </location>
</feature>
<proteinExistence type="inferred from homology"/>
<dbReference type="GO" id="GO:0030515">
    <property type="term" value="F:snoRNA binding"/>
    <property type="evidence" value="ECO:0007669"/>
    <property type="project" value="TreeGrafter"/>
</dbReference>
<evidence type="ECO:0000259" key="8">
    <source>
        <dbReference type="SMART" id="SM01036"/>
    </source>
</evidence>
<evidence type="ECO:0000256" key="7">
    <source>
        <dbReference type="RuleBase" id="RU367065"/>
    </source>
</evidence>
<evidence type="ECO:0000256" key="4">
    <source>
        <dbReference type="ARBA" id="ARBA00022552"/>
    </source>
</evidence>
<evidence type="ECO:0000256" key="6">
    <source>
        <dbReference type="ARBA" id="ARBA00023274"/>
    </source>
</evidence>
<reference evidence="9" key="1">
    <citation type="submission" date="2023-07" db="EMBL/GenBank/DDBJ databases">
        <authorList>
            <consortium name="AG Swart"/>
            <person name="Singh M."/>
            <person name="Singh A."/>
            <person name="Seah K."/>
            <person name="Emmerich C."/>
        </authorList>
    </citation>
    <scope>NUCLEOTIDE SEQUENCE</scope>
    <source>
        <strain evidence="9">DP1</strain>
    </source>
</reference>
<dbReference type="GO" id="GO:0030686">
    <property type="term" value="C:90S preribosome"/>
    <property type="evidence" value="ECO:0007669"/>
    <property type="project" value="TreeGrafter"/>
</dbReference>
<dbReference type="InterPro" id="IPR016024">
    <property type="entry name" value="ARM-type_fold"/>
</dbReference>
<dbReference type="InterPro" id="IPR040191">
    <property type="entry name" value="UTP10"/>
</dbReference>
<evidence type="ECO:0000313" key="10">
    <source>
        <dbReference type="Proteomes" id="UP001295684"/>
    </source>
</evidence>
<dbReference type="GO" id="GO:0045943">
    <property type="term" value="P:positive regulation of transcription by RNA polymerase I"/>
    <property type="evidence" value="ECO:0007669"/>
    <property type="project" value="TreeGrafter"/>
</dbReference>
<evidence type="ECO:0000256" key="3">
    <source>
        <dbReference type="ARBA" id="ARBA00022517"/>
    </source>
</evidence>
<accession>A0AAD2CZT9</accession>
<sequence length="2320" mass="268213">MSTALARQLQGLKSSQKDAPVISSKARVSFLFDFKEAYKVDEEVIYTLCIKGLDELSTDFPQVKNQLDQYREDIFDETSKDFYRGGQNKETLELIDTKISHIITILSPYFLKNPTYKILEFLIRIYEVHAHHKLHLFFSFLPFYDTPQFLRLLKCMELKNDYMLSFFQPFVSKGVILRQEALVKFMARENGAYLKNFSDITFKFLTLQDEQSLYLTSAENEQAGVLTSHLADLSIKDSTEHIPHFRFWGTLVFKIITNEQASRSDSFLYVLIPYIAKALDSKIKELQIGALTAILGSLDVSMVEKKIPFSEQYMNAFLTEICKSASYSINSSDDVDYYNLCCKTCLRILDAQQIIERLNERLSMYSYNSNTSKYQIDQTNEDINQEELSSYKWIGDLLTHQIEFITFLRNNSESDLSPLLYKCMEFYTRNGQEGEESSRNMIKILATLNPNQQEYKIVMSYLFAIIADHLPECKGEKQAKFSVLILDYLENKDSFTYVQVLNQLLQGRSEKHKILEKIEDIELEQLGKFKKKVVSIETGSSKKESIPVLLALYHRKDQVKKAALLQLYQQWVQQNDIYEGKDSRMIISMLIQFIEDRQSQDILIVTFSILEKLLENEKLSSQLIKQLYNTLSSHFIPKEFLLDRQYSLDTYMRGVNLFMQLQNPEFENLQIIIYVLCNLYEDSRKLLVDSRFKKYVTKDQDIKDDSISLNQGLELLKILITRPDISNLLEGKIWTTFEAFFNNILKKAQTDPFLSCLSLLDTLKSNKLRYNPEKVKNIVSLFLGKLPSLSNTDRKVKERLSVSDVLTQSMKVNSQLIPTIFETICIKHLNCDLLSIIDYFTVLYHESKESHEIRVSSLAFVKRVLDHSSDLNQRTAILENYFPTFLVALSDENSDCRRISLSIMKIYENYESFSKVLKKDPKNPTSIFSFLVNKSKTFSIKKGKSLDKLEEFIEDVANHHETEIMTESGSIQNIIDTGRLPVLFDYLLYAISTSRTPFELGSYIQFLKNQRFSPKQMEDFCNVLVSIEFKSSILSKEMTFQYMPNLIDILCFQNTDQNEILDQVHDSLCGILDQYNSKIFDLPSQHILKANKKLVEITTQAAQKQDNQEGSEFALQKLDSVIEVLHNCIKNPESPDFYLRLQVITLLESLPEAFYPIILTKKEKEMTKTICYEPENFSKMSLVFESLQSVSLSPSNLPHLISLIHKLGEVISEMGVSADDREKSDPIQILVVLINLTQSTIDNPKYIPEVLDEESKQQVNEFIKQLVSLFVTLLADLTEVYQENSKIKEPENMIDPVEEFLAKDSLMTSAQKEREEKGIEDEEEDSKPQNDIILYQGLSNLLLLISGLQSKVDIDSKSLTRKIYTSISSSLEIVKETDGEDGYLIEVTKSNLRKLLTLQSAAFTRIVLGSLSKSTEKLSQEHNKYTNKSLEIYLHDISTYSESLLSKTSLLTTMIQKVPSNFQSKLYSLTITLLLKLISNNPKIAFHPKETSAKIFEIENEEFILAQKILYKMMNHESCIPILTNTIMVINHLSTFVMSELHQKSKEFVDKKTEHLFDKEFTNQILVDSEWLEGTIKDQRSLTKLKYLFLVLLEDILPQQGHTEKYGEDRHPLVRYFHNCVEGEITEEVVHEVTNLILAFDFGTTLIEHQLHLISDHKKDKKSTILDEMNAKKEKKALKKVTKSVERLVEGYRKFNQDFVSTLIPLKLYVPVVTNIIGYSDKLILLKTRSMNTLSEVVMRGVHNISSDLHEAIEGGQEKTKYIDNHRVDSQLHSQFKDLIKRTSEILETYSRNHKSKEIQTYLQSILLLLQKILSFKNQEEIQTLILPQVFVIAQHGTNTMLCCSAIMFVTSAFDLYKVDLYQLKEDLVNEILINLSLKYIRRVLPGGSEENDYYASSVIVSILDSYIILLKTVFNQLLTPEQLSEILEVFFSIPENKGIGDSPINSQIDLISSLVAKHITPQISLHAQFNIFEFICTKPEKYNTTEQRLNVYTSRYFMSISKVFRNLKKEFIEEYHEGISKFFHKAFLIPQTWEKNTHTALTDVSGIHNSVLGAFKTFILKLNEVQLKPLFTKLVKWACKPIGPKNSKPLNDLDRLFIFFKTINCLLETLMSIFPSYLSYYINIMTELLEEALEDNHSNSLIMFMPDFNSPDNTRLSLIMVIDTLLETIRLNYYFDTESTIPSEYFDKISASFLHIMDFYIAKGAMDKEQYIAWIKNKYQKVIVDVLDSLDNQEITKNFLDDLLQKSKHSLPIVRLASLKITEALVYKLEERFLTLLSDVFPYISEALEDANEDVETTARNIVQKIESMTGESIKEYLK</sequence>
<keyword evidence="3 7" id="KW-0690">Ribosome biogenesis</keyword>
<keyword evidence="4 7" id="KW-0698">rRNA processing</keyword>
<dbReference type="EMBL" id="CAMPGE010016989">
    <property type="protein sequence ID" value="CAI2375501.1"/>
    <property type="molecule type" value="Genomic_DNA"/>
</dbReference>
<dbReference type="InterPro" id="IPR011989">
    <property type="entry name" value="ARM-like"/>
</dbReference>
<dbReference type="Pfam" id="PF08146">
    <property type="entry name" value="BP28CT"/>
    <property type="match status" value="1"/>
</dbReference>
<protein>
    <recommendedName>
        <fullName evidence="7">HEAT repeat-containing protein 1</fullName>
    </recommendedName>
</protein>
<dbReference type="GO" id="GO:0000462">
    <property type="term" value="P:maturation of SSU-rRNA from tricistronic rRNA transcript (SSU-rRNA, 5.8S rRNA, LSU-rRNA)"/>
    <property type="evidence" value="ECO:0007669"/>
    <property type="project" value="TreeGrafter"/>
</dbReference>
<dbReference type="Gene3D" id="1.25.10.10">
    <property type="entry name" value="Leucine-rich Repeat Variant"/>
    <property type="match status" value="1"/>
</dbReference>
<dbReference type="SMART" id="SM01036">
    <property type="entry name" value="BP28CT"/>
    <property type="match status" value="1"/>
</dbReference>
<evidence type="ECO:0000256" key="5">
    <source>
        <dbReference type="ARBA" id="ARBA00023242"/>
    </source>
</evidence>
<dbReference type="Proteomes" id="UP001295684">
    <property type="component" value="Unassembled WGS sequence"/>
</dbReference>
<name>A0AAD2CZT9_EUPCR</name>
<keyword evidence="5 7" id="KW-0539">Nucleus</keyword>
<gene>
    <name evidence="9" type="ORF">ECRASSUSDP1_LOCUS16863</name>
</gene>
<organism evidence="9 10">
    <name type="scientific">Euplotes crassus</name>
    <dbReference type="NCBI Taxonomy" id="5936"/>
    <lineage>
        <taxon>Eukaryota</taxon>
        <taxon>Sar</taxon>
        <taxon>Alveolata</taxon>
        <taxon>Ciliophora</taxon>
        <taxon>Intramacronucleata</taxon>
        <taxon>Spirotrichea</taxon>
        <taxon>Hypotrichia</taxon>
        <taxon>Euplotida</taxon>
        <taxon>Euplotidae</taxon>
        <taxon>Moneuplotes</taxon>
    </lineage>
</organism>